<reference evidence="2 3" key="1">
    <citation type="submission" date="2018-08" db="EMBL/GenBank/DDBJ databases">
        <title>Genome and evolution of the arbuscular mycorrhizal fungus Diversispora epigaea (formerly Glomus versiforme) and its bacterial endosymbionts.</title>
        <authorList>
            <person name="Sun X."/>
            <person name="Fei Z."/>
            <person name="Harrison M."/>
        </authorList>
    </citation>
    <scope>NUCLEOTIDE SEQUENCE [LARGE SCALE GENOMIC DNA]</scope>
    <source>
        <strain evidence="2 3">IT104</strain>
    </source>
</reference>
<evidence type="ECO:0000313" key="3">
    <source>
        <dbReference type="Proteomes" id="UP000266861"/>
    </source>
</evidence>
<keyword evidence="3" id="KW-1185">Reference proteome</keyword>
<sequence length="365" mass="41305">MATNMNLNLKTTVDADNYSYSSCQPRLVYFIEDDGCEPILQYSSSSTTMTVSPSVSSTSTSTKNTTTSTTTIAKNITSRRSTIIADTTDATTSAITSTTDATTSASTSTKNLTNNWNNDYLNIKNYFNNNTNRSSSHYTINRFWTSCNSKATNANTLIINTAVIVVVNAAVNAATVNTTNILQKSNNTTTINDNNKNSSPQIYIKIQFLKETRERGMYRNDRKACDVKKSKVGKCSNAIEGRIRLDLKKSLQIKFISYIAADDVWPILLLMMFDEYQNKERAIEVNIIKLIEKFTSVLKIKELKYELEVKAVSVDKLVKNVDKSSSSLDYRRRRYYYPHHPLIHVEAVLVFSWELRVPTTYRKAY</sequence>
<proteinExistence type="predicted"/>
<evidence type="ECO:0000313" key="2">
    <source>
        <dbReference type="EMBL" id="RHZ83812.1"/>
    </source>
</evidence>
<gene>
    <name evidence="2" type="ORF">Glove_87g123</name>
</gene>
<dbReference type="EMBL" id="PQFF01000083">
    <property type="protein sequence ID" value="RHZ83812.1"/>
    <property type="molecule type" value="Genomic_DNA"/>
</dbReference>
<organism evidence="2 3">
    <name type="scientific">Diversispora epigaea</name>
    <dbReference type="NCBI Taxonomy" id="1348612"/>
    <lineage>
        <taxon>Eukaryota</taxon>
        <taxon>Fungi</taxon>
        <taxon>Fungi incertae sedis</taxon>
        <taxon>Mucoromycota</taxon>
        <taxon>Glomeromycotina</taxon>
        <taxon>Glomeromycetes</taxon>
        <taxon>Diversisporales</taxon>
        <taxon>Diversisporaceae</taxon>
        <taxon>Diversispora</taxon>
    </lineage>
</organism>
<protein>
    <submittedName>
        <fullName evidence="2">Uncharacterized protein</fullName>
    </submittedName>
</protein>
<dbReference type="Proteomes" id="UP000266861">
    <property type="component" value="Unassembled WGS sequence"/>
</dbReference>
<feature type="region of interest" description="Disordered" evidence="1">
    <location>
        <begin position="51"/>
        <end position="71"/>
    </location>
</feature>
<accession>A0A397J9T6</accession>
<name>A0A397J9T6_9GLOM</name>
<dbReference type="AlphaFoldDB" id="A0A397J9T6"/>
<comment type="caution">
    <text evidence="2">The sequence shown here is derived from an EMBL/GenBank/DDBJ whole genome shotgun (WGS) entry which is preliminary data.</text>
</comment>
<evidence type="ECO:0000256" key="1">
    <source>
        <dbReference type="SAM" id="MobiDB-lite"/>
    </source>
</evidence>